<evidence type="ECO:0000313" key="1">
    <source>
        <dbReference type="EMBL" id="GIQ80200.1"/>
    </source>
</evidence>
<proteinExistence type="predicted"/>
<dbReference type="EMBL" id="BDIP01000121">
    <property type="protein sequence ID" value="GIQ80200.1"/>
    <property type="molecule type" value="Genomic_DNA"/>
</dbReference>
<evidence type="ECO:0000313" key="2">
    <source>
        <dbReference type="Proteomes" id="UP000265618"/>
    </source>
</evidence>
<organism evidence="1 2">
    <name type="scientific">Kipferlia bialata</name>
    <dbReference type="NCBI Taxonomy" id="797122"/>
    <lineage>
        <taxon>Eukaryota</taxon>
        <taxon>Metamonada</taxon>
        <taxon>Carpediemonas-like organisms</taxon>
        <taxon>Kipferlia</taxon>
    </lineage>
</organism>
<sequence length="142" mass="15166">MTDVQWLGERSSQGIHIAPAAGFIECAYATSTVVSLAKGPVGEWCRVILVIPGVATGTWTLSASHRIFLDFRRGGRAFDNQMGTLTCTRAGNMITLTGPGGMAYLPCVPGEAQEVIMDLFAKDVSQHPTLTLVQPEGLTRSD</sequence>
<keyword evidence="2" id="KW-1185">Reference proteome</keyword>
<dbReference type="AlphaFoldDB" id="A0A9K3CPY7"/>
<accession>A0A9K3CPY7</accession>
<comment type="caution">
    <text evidence="1">The sequence shown here is derived from an EMBL/GenBank/DDBJ whole genome shotgun (WGS) entry which is preliminary data.</text>
</comment>
<protein>
    <submittedName>
        <fullName evidence="1">Uncharacterized protein</fullName>
    </submittedName>
</protein>
<name>A0A9K3CPY7_9EUKA</name>
<dbReference type="Proteomes" id="UP000265618">
    <property type="component" value="Unassembled WGS sequence"/>
</dbReference>
<gene>
    <name evidence="1" type="ORF">KIPB_000959</name>
</gene>
<reference evidence="1 2" key="1">
    <citation type="journal article" date="2018" name="PLoS ONE">
        <title>The draft genome of Kipferlia bialata reveals reductive genome evolution in fornicate parasites.</title>
        <authorList>
            <person name="Tanifuji G."/>
            <person name="Takabayashi S."/>
            <person name="Kume K."/>
            <person name="Takagi M."/>
            <person name="Nakayama T."/>
            <person name="Kamikawa R."/>
            <person name="Inagaki Y."/>
            <person name="Hashimoto T."/>
        </authorList>
    </citation>
    <scope>NUCLEOTIDE SEQUENCE [LARGE SCALE GENOMIC DNA]</scope>
    <source>
        <strain evidence="1">NY0173</strain>
    </source>
</reference>